<dbReference type="PROSITE" id="PS50011">
    <property type="entry name" value="PROTEIN_KINASE_DOM"/>
    <property type="match status" value="1"/>
</dbReference>
<sequence>MTDVPEVDARALGRLRLLGTGGQGKVLRLLDHADGPDAVVYKEYSPRVVDDVDVDALRDFVGFAHELAPGVRAKLLATTAWPEAVVRKDGVVVGFLMRKAPAAYTTTMRFGEQTSTELALVQFLLNPPEYLAARGLRLSPRFRYEFLHDTATALDLLHGLGISVGDLSPNNMLFSLTARPRGYFLDCDAMRLAGESVLPQVETPDWRISDVGPEELATPDSDTYKLGLLAVRLFANDQQSSDPRRVPVRLRAKVTASLRRDPDRRPSARSWVDALASAARDATDTSDTPPAAEVPPPRVPEDDPVIQPPAPPTRGRWLTAGVVSALVIGIITLIASTSTDTTPTRSAPFSAGTPRLTLPTYVPVPTIGLPTGVLPTVRVPINRLPSELLFPTADLASCLLPAGVAGDVRGGAGLERARSAVTDVVCEVNRTQRSHIGRIVLGPVSALGLLDWARIVGYWGEGTASPRIVAELTKKAGGCARVSLQFDSAYEVTSSGVVGTC</sequence>
<accession>A0A421B3V0</accession>
<dbReference type="GO" id="GO:0005524">
    <property type="term" value="F:ATP binding"/>
    <property type="evidence" value="ECO:0007669"/>
    <property type="project" value="InterPro"/>
</dbReference>
<keyword evidence="3" id="KW-0723">Serine/threonine-protein kinase</keyword>
<dbReference type="Proteomes" id="UP000282454">
    <property type="component" value="Unassembled WGS sequence"/>
</dbReference>
<evidence type="ECO:0000313" key="4">
    <source>
        <dbReference type="Proteomes" id="UP000282454"/>
    </source>
</evidence>
<organism evidence="3 4">
    <name type="scientific">Actinokineospora cianjurensis</name>
    <dbReference type="NCBI Taxonomy" id="585224"/>
    <lineage>
        <taxon>Bacteria</taxon>
        <taxon>Bacillati</taxon>
        <taxon>Actinomycetota</taxon>
        <taxon>Actinomycetes</taxon>
        <taxon>Pseudonocardiales</taxon>
        <taxon>Pseudonocardiaceae</taxon>
        <taxon>Actinokineospora</taxon>
    </lineage>
</organism>
<keyword evidence="4" id="KW-1185">Reference proteome</keyword>
<feature type="region of interest" description="Disordered" evidence="1">
    <location>
        <begin position="257"/>
        <end position="313"/>
    </location>
</feature>
<proteinExistence type="predicted"/>
<evidence type="ECO:0000259" key="2">
    <source>
        <dbReference type="PROSITE" id="PS50011"/>
    </source>
</evidence>
<gene>
    <name evidence="3" type="ORF">CLV68_3529</name>
</gene>
<dbReference type="InterPro" id="IPR000719">
    <property type="entry name" value="Prot_kinase_dom"/>
</dbReference>
<dbReference type="Gene3D" id="1.10.510.10">
    <property type="entry name" value="Transferase(Phosphotransferase) domain 1"/>
    <property type="match status" value="1"/>
</dbReference>
<name>A0A421B3V0_9PSEU</name>
<keyword evidence="3" id="KW-0418">Kinase</keyword>
<dbReference type="EMBL" id="RCDD01000002">
    <property type="protein sequence ID" value="RLK59047.1"/>
    <property type="molecule type" value="Genomic_DNA"/>
</dbReference>
<dbReference type="OrthoDB" id="4061674at2"/>
<dbReference type="SUPFAM" id="SSF56112">
    <property type="entry name" value="Protein kinase-like (PK-like)"/>
    <property type="match status" value="1"/>
</dbReference>
<dbReference type="GO" id="GO:0004674">
    <property type="term" value="F:protein serine/threonine kinase activity"/>
    <property type="evidence" value="ECO:0007669"/>
    <property type="project" value="UniProtKB-KW"/>
</dbReference>
<keyword evidence="3" id="KW-0808">Transferase</keyword>
<dbReference type="InterPro" id="IPR011009">
    <property type="entry name" value="Kinase-like_dom_sf"/>
</dbReference>
<feature type="domain" description="Protein kinase" evidence="2">
    <location>
        <begin position="12"/>
        <end position="306"/>
    </location>
</feature>
<reference evidence="3 4" key="1">
    <citation type="submission" date="2018-10" db="EMBL/GenBank/DDBJ databases">
        <title>Genomic Encyclopedia of Archaeal and Bacterial Type Strains, Phase II (KMG-II): from individual species to whole genera.</title>
        <authorList>
            <person name="Goeker M."/>
        </authorList>
    </citation>
    <scope>NUCLEOTIDE SEQUENCE [LARGE SCALE GENOMIC DNA]</scope>
    <source>
        <strain evidence="3 4">DSM 45657</strain>
    </source>
</reference>
<comment type="caution">
    <text evidence="3">The sequence shown here is derived from an EMBL/GenBank/DDBJ whole genome shotgun (WGS) entry which is preliminary data.</text>
</comment>
<protein>
    <submittedName>
        <fullName evidence="3">Serine/threonine protein kinase</fullName>
    </submittedName>
</protein>
<dbReference type="AlphaFoldDB" id="A0A421B3V0"/>
<evidence type="ECO:0000256" key="1">
    <source>
        <dbReference type="SAM" id="MobiDB-lite"/>
    </source>
</evidence>
<dbReference type="RefSeq" id="WP_147460048.1">
    <property type="nucleotide sequence ID" value="NZ_RCDD01000002.1"/>
</dbReference>
<feature type="compositionally biased region" description="Low complexity" evidence="1">
    <location>
        <begin position="273"/>
        <end position="291"/>
    </location>
</feature>
<evidence type="ECO:0000313" key="3">
    <source>
        <dbReference type="EMBL" id="RLK59047.1"/>
    </source>
</evidence>